<dbReference type="GO" id="GO:0003677">
    <property type="term" value="F:DNA binding"/>
    <property type="evidence" value="ECO:0007669"/>
    <property type="project" value="UniProtKB-KW"/>
</dbReference>
<dbReference type="SUPFAM" id="SSF52172">
    <property type="entry name" value="CheY-like"/>
    <property type="match status" value="1"/>
</dbReference>
<evidence type="ECO:0000259" key="4">
    <source>
        <dbReference type="PROSITE" id="PS50043"/>
    </source>
</evidence>
<dbReference type="PROSITE" id="PS50110">
    <property type="entry name" value="RESPONSE_REGULATORY"/>
    <property type="match status" value="1"/>
</dbReference>
<dbReference type="PANTHER" id="PTHR45566:SF2">
    <property type="entry name" value="NARL SUBFAMILY"/>
    <property type="match status" value="1"/>
</dbReference>
<dbReference type="InterPro" id="IPR000792">
    <property type="entry name" value="Tscrpt_reg_LuxR_C"/>
</dbReference>
<feature type="domain" description="Response regulatory" evidence="5">
    <location>
        <begin position="4"/>
        <end position="121"/>
    </location>
</feature>
<dbReference type="Gene3D" id="3.40.50.2300">
    <property type="match status" value="1"/>
</dbReference>
<evidence type="ECO:0000256" key="1">
    <source>
        <dbReference type="ARBA" id="ARBA00022553"/>
    </source>
</evidence>
<dbReference type="CDD" id="cd17535">
    <property type="entry name" value="REC_NarL-like"/>
    <property type="match status" value="1"/>
</dbReference>
<proteinExistence type="predicted"/>
<gene>
    <name evidence="6" type="ORF">GCM10007094_18010</name>
</gene>
<dbReference type="PROSITE" id="PS50043">
    <property type="entry name" value="HTH_LUXR_2"/>
    <property type="match status" value="1"/>
</dbReference>
<accession>A0ABQ3E8Q4</accession>
<dbReference type="PRINTS" id="PR00038">
    <property type="entry name" value="HTHLUXR"/>
</dbReference>
<dbReference type="InterPro" id="IPR058245">
    <property type="entry name" value="NreC/VraR/RcsB-like_REC"/>
</dbReference>
<dbReference type="InterPro" id="IPR051015">
    <property type="entry name" value="EvgA-like"/>
</dbReference>
<feature type="domain" description="HTH luxR-type" evidence="4">
    <location>
        <begin position="138"/>
        <end position="203"/>
    </location>
</feature>
<dbReference type="Pfam" id="PF00072">
    <property type="entry name" value="Response_reg"/>
    <property type="match status" value="1"/>
</dbReference>
<comment type="caution">
    <text evidence="6">The sequence shown here is derived from an EMBL/GenBank/DDBJ whole genome shotgun (WGS) entry which is preliminary data.</text>
</comment>
<dbReference type="SMART" id="SM00448">
    <property type="entry name" value="REC"/>
    <property type="match status" value="1"/>
</dbReference>
<organism evidence="6 7">
    <name type="scientific">Pseudovibrio japonicus</name>
    <dbReference type="NCBI Taxonomy" id="366534"/>
    <lineage>
        <taxon>Bacteria</taxon>
        <taxon>Pseudomonadati</taxon>
        <taxon>Pseudomonadota</taxon>
        <taxon>Alphaproteobacteria</taxon>
        <taxon>Hyphomicrobiales</taxon>
        <taxon>Stappiaceae</taxon>
        <taxon>Pseudovibrio</taxon>
    </lineage>
</organism>
<evidence type="ECO:0000256" key="2">
    <source>
        <dbReference type="ARBA" id="ARBA00023125"/>
    </source>
</evidence>
<reference evidence="7" key="1">
    <citation type="journal article" date="2019" name="Int. J. Syst. Evol. Microbiol.">
        <title>The Global Catalogue of Microorganisms (GCM) 10K type strain sequencing project: providing services to taxonomists for standard genome sequencing and annotation.</title>
        <authorList>
            <consortium name="The Broad Institute Genomics Platform"/>
            <consortium name="The Broad Institute Genome Sequencing Center for Infectious Disease"/>
            <person name="Wu L."/>
            <person name="Ma J."/>
        </authorList>
    </citation>
    <scope>NUCLEOTIDE SEQUENCE [LARGE SCALE GENOMIC DNA]</scope>
    <source>
        <strain evidence="7">KCTC 12861</strain>
    </source>
</reference>
<evidence type="ECO:0000256" key="3">
    <source>
        <dbReference type="PROSITE-ProRule" id="PRU00169"/>
    </source>
</evidence>
<evidence type="ECO:0000313" key="7">
    <source>
        <dbReference type="Proteomes" id="UP000637980"/>
    </source>
</evidence>
<dbReference type="InterPro" id="IPR001789">
    <property type="entry name" value="Sig_transdc_resp-reg_receiver"/>
</dbReference>
<dbReference type="CDD" id="cd06170">
    <property type="entry name" value="LuxR_C_like"/>
    <property type="match status" value="1"/>
</dbReference>
<name>A0ABQ3E8Q4_9HYPH</name>
<keyword evidence="2 6" id="KW-0238">DNA-binding</keyword>
<dbReference type="EMBL" id="BMXE01000003">
    <property type="protein sequence ID" value="GHB30011.1"/>
    <property type="molecule type" value="Genomic_DNA"/>
</dbReference>
<evidence type="ECO:0000259" key="5">
    <source>
        <dbReference type="PROSITE" id="PS50110"/>
    </source>
</evidence>
<dbReference type="PANTHER" id="PTHR45566">
    <property type="entry name" value="HTH-TYPE TRANSCRIPTIONAL REGULATOR YHJB-RELATED"/>
    <property type="match status" value="1"/>
</dbReference>
<dbReference type="Pfam" id="PF00196">
    <property type="entry name" value="GerE"/>
    <property type="match status" value="1"/>
</dbReference>
<keyword evidence="7" id="KW-1185">Reference proteome</keyword>
<dbReference type="SUPFAM" id="SSF46894">
    <property type="entry name" value="C-terminal effector domain of the bipartite response regulators"/>
    <property type="match status" value="1"/>
</dbReference>
<dbReference type="InterPro" id="IPR011006">
    <property type="entry name" value="CheY-like_superfamily"/>
</dbReference>
<protein>
    <submittedName>
        <fullName evidence="6">DNA-binding response regulator</fullName>
    </submittedName>
</protein>
<dbReference type="InterPro" id="IPR016032">
    <property type="entry name" value="Sig_transdc_resp-reg_C-effctor"/>
</dbReference>
<feature type="modified residue" description="4-aspartylphosphate" evidence="3">
    <location>
        <position position="56"/>
    </location>
</feature>
<keyword evidence="1 3" id="KW-0597">Phosphoprotein</keyword>
<dbReference type="SMART" id="SM00421">
    <property type="entry name" value="HTH_LUXR"/>
    <property type="match status" value="1"/>
</dbReference>
<sequence>MLHNLLIVDDHLMFGGAMQYLLKQYDPQLCSEAVGSGKEALEYVRSEKPIDLILLDYALPDLDGIEVLRQILRIRPDQRVGMISGTEDIRLTRQAMEAGALGWIPKHLSEKPLLDALRLMASGEAFLPYKLVGEMLSRQENARVFTPTELDVTEHLIEGLSDKQIAQELGCEVRTIQVHVRRLYQKTKTSNRVTFTNKYRSSY</sequence>
<evidence type="ECO:0000313" key="6">
    <source>
        <dbReference type="EMBL" id="GHB30011.1"/>
    </source>
</evidence>
<dbReference type="RefSeq" id="WP_189436457.1">
    <property type="nucleotide sequence ID" value="NZ_BMXE01000003.1"/>
</dbReference>
<dbReference type="Proteomes" id="UP000637980">
    <property type="component" value="Unassembled WGS sequence"/>
</dbReference>